<protein>
    <submittedName>
        <fullName evidence="1">Type II toxin-antitoxin system HigB family toxin</fullName>
    </submittedName>
</protein>
<dbReference type="Proteomes" id="UP000434044">
    <property type="component" value="Unassembled WGS sequence"/>
</dbReference>
<dbReference type="GO" id="GO:0110001">
    <property type="term" value="C:toxin-antitoxin complex"/>
    <property type="evidence" value="ECO:0007669"/>
    <property type="project" value="InterPro"/>
</dbReference>
<dbReference type="InterPro" id="IPR018669">
    <property type="entry name" value="Toxin_HigB"/>
</dbReference>
<sequence length="99" mass="11789">MHVIAKPILVEFWTKHPDAKPPLGAWYRTMKMDVFADFNDLRATFASADYVDGLTVFNIGGDKYRLIASIHYNRRKVYIREVLTHEEYDRDGWKRNRRN</sequence>
<dbReference type="OrthoDB" id="9799912at2"/>
<evidence type="ECO:0000313" key="2">
    <source>
        <dbReference type="Proteomes" id="UP000434044"/>
    </source>
</evidence>
<dbReference type="Pfam" id="PF09907">
    <property type="entry name" value="HigB_toxin"/>
    <property type="match status" value="1"/>
</dbReference>
<comment type="caution">
    <text evidence="1">The sequence shown here is derived from an EMBL/GenBank/DDBJ whole genome shotgun (WGS) entry which is preliminary data.</text>
</comment>
<dbReference type="GO" id="GO:0004519">
    <property type="term" value="F:endonuclease activity"/>
    <property type="evidence" value="ECO:0007669"/>
    <property type="project" value="InterPro"/>
</dbReference>
<gene>
    <name evidence="1" type="ORF">GJ668_16660</name>
</gene>
<dbReference type="AlphaFoldDB" id="A0A6N8EGK6"/>
<name>A0A6N8EGK6_9GAMM</name>
<accession>A0A6N8EGK6</accession>
<organism evidence="1 2">
    <name type="scientific">Allochromatium palmeri</name>
    <dbReference type="NCBI Taxonomy" id="231048"/>
    <lineage>
        <taxon>Bacteria</taxon>
        <taxon>Pseudomonadati</taxon>
        <taxon>Pseudomonadota</taxon>
        <taxon>Gammaproteobacteria</taxon>
        <taxon>Chromatiales</taxon>
        <taxon>Chromatiaceae</taxon>
        <taxon>Allochromatium</taxon>
    </lineage>
</organism>
<dbReference type="RefSeq" id="WP_155451264.1">
    <property type="nucleotide sequence ID" value="NZ_WNKT01000049.1"/>
</dbReference>
<evidence type="ECO:0000313" key="1">
    <source>
        <dbReference type="EMBL" id="MTW22700.1"/>
    </source>
</evidence>
<proteinExistence type="predicted"/>
<keyword evidence="2" id="KW-1185">Reference proteome</keyword>
<dbReference type="GO" id="GO:0003723">
    <property type="term" value="F:RNA binding"/>
    <property type="evidence" value="ECO:0007669"/>
    <property type="project" value="InterPro"/>
</dbReference>
<reference evidence="1 2" key="1">
    <citation type="submission" date="2019-11" db="EMBL/GenBank/DDBJ databases">
        <title>Whole-genome sequence of the anaerobic purple sulfur bacterium Allochromatium palmeri DSM 15591.</title>
        <authorList>
            <person name="Kyndt J.A."/>
            <person name="Meyer T.E."/>
        </authorList>
    </citation>
    <scope>NUCLEOTIDE SEQUENCE [LARGE SCALE GENOMIC DNA]</scope>
    <source>
        <strain evidence="1 2">DSM 15591</strain>
    </source>
</reference>
<dbReference type="EMBL" id="WNKT01000049">
    <property type="protein sequence ID" value="MTW22700.1"/>
    <property type="molecule type" value="Genomic_DNA"/>
</dbReference>